<sequence>MPVIDAAVVGSPPMGGKYSTLYLSGPSKQANRIAELFTGTDVRPTSWAAPSAKMLSHAARRGPTPSDHRN</sequence>
<accession>A0AB39M9B5</accession>
<dbReference type="AlphaFoldDB" id="A0AB39M9B5"/>
<name>A0AB39M9B5_9ACTN</name>
<protein>
    <submittedName>
        <fullName evidence="2">Uncharacterized protein</fullName>
    </submittedName>
</protein>
<dbReference type="RefSeq" id="WP_369188910.1">
    <property type="nucleotide sequence ID" value="NZ_CP163431.1"/>
</dbReference>
<reference evidence="2" key="1">
    <citation type="submission" date="2024-07" db="EMBL/GenBank/DDBJ databases">
        <authorList>
            <person name="Yu S.T."/>
        </authorList>
    </citation>
    <scope>NUCLEOTIDE SEQUENCE</scope>
    <source>
        <strain evidence="2">R08</strain>
    </source>
</reference>
<proteinExistence type="predicted"/>
<evidence type="ECO:0000256" key="1">
    <source>
        <dbReference type="SAM" id="MobiDB-lite"/>
    </source>
</evidence>
<gene>
    <name evidence="2" type="ORF">AB5J58_22945</name>
</gene>
<organism evidence="2">
    <name type="scientific">Streptomyces sp. R08</name>
    <dbReference type="NCBI Taxonomy" id="3238624"/>
    <lineage>
        <taxon>Bacteria</taxon>
        <taxon>Bacillati</taxon>
        <taxon>Actinomycetota</taxon>
        <taxon>Actinomycetes</taxon>
        <taxon>Kitasatosporales</taxon>
        <taxon>Streptomycetaceae</taxon>
        <taxon>Streptomyces</taxon>
    </lineage>
</organism>
<dbReference type="EMBL" id="CP163431">
    <property type="protein sequence ID" value="XDQ02837.1"/>
    <property type="molecule type" value="Genomic_DNA"/>
</dbReference>
<feature type="region of interest" description="Disordered" evidence="1">
    <location>
        <begin position="48"/>
        <end position="70"/>
    </location>
</feature>
<evidence type="ECO:0000313" key="2">
    <source>
        <dbReference type="EMBL" id="XDQ02837.1"/>
    </source>
</evidence>